<proteinExistence type="predicted"/>
<dbReference type="PRINTS" id="PR00455">
    <property type="entry name" value="HTHTETR"/>
</dbReference>
<dbReference type="RefSeq" id="WP_309799932.1">
    <property type="nucleotide sequence ID" value="NZ_BAAAHY010000004.1"/>
</dbReference>
<organism evidence="6 7">
    <name type="scientific">Arthrobacter russicus</name>
    <dbReference type="NCBI Taxonomy" id="172040"/>
    <lineage>
        <taxon>Bacteria</taxon>
        <taxon>Bacillati</taxon>
        <taxon>Actinomycetota</taxon>
        <taxon>Actinomycetes</taxon>
        <taxon>Micrococcales</taxon>
        <taxon>Micrococcaceae</taxon>
        <taxon>Arthrobacter</taxon>
    </lineage>
</organism>
<gene>
    <name evidence="6" type="ORF">JOE69_002937</name>
</gene>
<dbReference type="PRINTS" id="PR00400">
    <property type="entry name" value="TETREPRESSOR"/>
</dbReference>
<dbReference type="Proteomes" id="UP001185069">
    <property type="component" value="Unassembled WGS sequence"/>
</dbReference>
<keyword evidence="7" id="KW-1185">Reference proteome</keyword>
<evidence type="ECO:0000256" key="2">
    <source>
        <dbReference type="ARBA" id="ARBA00023125"/>
    </source>
</evidence>
<dbReference type="PROSITE" id="PS01081">
    <property type="entry name" value="HTH_TETR_1"/>
    <property type="match status" value="1"/>
</dbReference>
<dbReference type="InterPro" id="IPR036271">
    <property type="entry name" value="Tet_transcr_reg_TetR-rel_C_sf"/>
</dbReference>
<evidence type="ECO:0000259" key="5">
    <source>
        <dbReference type="PROSITE" id="PS50977"/>
    </source>
</evidence>
<dbReference type="Pfam" id="PF00440">
    <property type="entry name" value="TetR_N"/>
    <property type="match status" value="1"/>
</dbReference>
<dbReference type="InterPro" id="IPR003012">
    <property type="entry name" value="Tet_transcr_reg_TetR"/>
</dbReference>
<keyword evidence="1" id="KW-0805">Transcription regulation</keyword>
<dbReference type="Gene3D" id="1.10.357.10">
    <property type="entry name" value="Tetracycline Repressor, domain 2"/>
    <property type="match status" value="1"/>
</dbReference>
<keyword evidence="2 4" id="KW-0238">DNA-binding</keyword>
<dbReference type="PROSITE" id="PS50977">
    <property type="entry name" value="HTH_TETR_2"/>
    <property type="match status" value="1"/>
</dbReference>
<dbReference type="SUPFAM" id="SSF46689">
    <property type="entry name" value="Homeodomain-like"/>
    <property type="match status" value="1"/>
</dbReference>
<dbReference type="InterPro" id="IPR001647">
    <property type="entry name" value="HTH_TetR"/>
</dbReference>
<protein>
    <submittedName>
        <fullName evidence="6">AcrR family transcriptional regulator</fullName>
    </submittedName>
</protein>
<dbReference type="InterPro" id="IPR050109">
    <property type="entry name" value="HTH-type_TetR-like_transc_reg"/>
</dbReference>
<dbReference type="InterPro" id="IPR023772">
    <property type="entry name" value="DNA-bd_HTH_TetR-type_CS"/>
</dbReference>
<dbReference type="SUPFAM" id="SSF48498">
    <property type="entry name" value="Tetracyclin repressor-like, C-terminal domain"/>
    <property type="match status" value="1"/>
</dbReference>
<evidence type="ECO:0000256" key="4">
    <source>
        <dbReference type="PROSITE-ProRule" id="PRU00335"/>
    </source>
</evidence>
<evidence type="ECO:0000313" key="7">
    <source>
        <dbReference type="Proteomes" id="UP001185069"/>
    </source>
</evidence>
<dbReference type="PANTHER" id="PTHR30055:SF151">
    <property type="entry name" value="TRANSCRIPTIONAL REGULATORY PROTEIN"/>
    <property type="match status" value="1"/>
</dbReference>
<dbReference type="PANTHER" id="PTHR30055">
    <property type="entry name" value="HTH-TYPE TRANSCRIPTIONAL REGULATOR RUTR"/>
    <property type="match status" value="1"/>
</dbReference>
<evidence type="ECO:0000313" key="6">
    <source>
        <dbReference type="EMBL" id="MDR6270699.1"/>
    </source>
</evidence>
<evidence type="ECO:0000256" key="3">
    <source>
        <dbReference type="ARBA" id="ARBA00023163"/>
    </source>
</evidence>
<dbReference type="InterPro" id="IPR009057">
    <property type="entry name" value="Homeodomain-like_sf"/>
</dbReference>
<feature type="DNA-binding region" description="H-T-H motif" evidence="4">
    <location>
        <begin position="24"/>
        <end position="43"/>
    </location>
</feature>
<dbReference type="Gene3D" id="1.10.10.60">
    <property type="entry name" value="Homeodomain-like"/>
    <property type="match status" value="1"/>
</dbReference>
<reference evidence="6 7" key="1">
    <citation type="submission" date="2023-07" db="EMBL/GenBank/DDBJ databases">
        <title>Sequencing the genomes of 1000 actinobacteria strains.</title>
        <authorList>
            <person name="Klenk H.-P."/>
        </authorList>
    </citation>
    <scope>NUCLEOTIDE SEQUENCE [LARGE SCALE GENOMIC DNA]</scope>
    <source>
        <strain evidence="6 7">DSM 14555</strain>
    </source>
</reference>
<name>A0ABU1JE29_9MICC</name>
<evidence type="ECO:0000256" key="1">
    <source>
        <dbReference type="ARBA" id="ARBA00023015"/>
    </source>
</evidence>
<comment type="caution">
    <text evidence="6">The sequence shown here is derived from an EMBL/GenBank/DDBJ whole genome shotgun (WGS) entry which is preliminary data.</text>
</comment>
<sequence>MLSRERIVDAAFSVLRDYGLADLSMRRLAKELGVQAGALYWHVPSKQDLLYGLAEVLLADLPIAEQVPPADAARQLALDLRHRLLGVQDSAEVVSLAQALAPYRLAPFAELRRILDQDAVEGRGSRVLIHFMLGALAEEQTRSSLISSGAVPAADSPTAVAEHAAEDFAFGVDAILSGLAAIPAPRA</sequence>
<feature type="domain" description="HTH tetR-type" evidence="5">
    <location>
        <begin position="1"/>
        <end position="61"/>
    </location>
</feature>
<dbReference type="EMBL" id="JAVDQF010000001">
    <property type="protein sequence ID" value="MDR6270699.1"/>
    <property type="molecule type" value="Genomic_DNA"/>
</dbReference>
<keyword evidence="3" id="KW-0804">Transcription</keyword>
<accession>A0ABU1JE29</accession>